<evidence type="ECO:0000256" key="1">
    <source>
        <dbReference type="SAM" id="Coils"/>
    </source>
</evidence>
<reference evidence="2 3" key="1">
    <citation type="submission" date="2017-12" db="EMBL/GenBank/DDBJ databases">
        <title>Genome sequence of the active heterotrophic nitrifier-denitrifier, Cupriavidus pauculus UM1.</title>
        <authorList>
            <person name="Putonti C."/>
            <person name="Castignetti D."/>
        </authorList>
    </citation>
    <scope>NUCLEOTIDE SEQUENCE [LARGE SCALE GENOMIC DNA]</scope>
    <source>
        <strain evidence="2 3">UM1</strain>
    </source>
</reference>
<sequence length="119" mass="13646">MAEWAPVLAMVGAGVTFVLYITTTINASTADKLVAVTRSIEELDKRVNVRFDEMDKRFTGQLVALDQRYGGMFAAMDKRLERLEVRADRTDERLNKVEVQLTTMDAKLDRVLEHVTRRR</sequence>
<proteinExistence type="predicted"/>
<dbReference type="Proteomes" id="UP000234341">
    <property type="component" value="Unassembled WGS sequence"/>
</dbReference>
<comment type="caution">
    <text evidence="2">The sequence shown here is derived from an EMBL/GenBank/DDBJ whole genome shotgun (WGS) entry which is preliminary data.</text>
</comment>
<name>A0A2N5C797_9BURK</name>
<evidence type="ECO:0000313" key="2">
    <source>
        <dbReference type="EMBL" id="PLP98095.1"/>
    </source>
</evidence>
<keyword evidence="1" id="KW-0175">Coiled coil</keyword>
<accession>A0A2N5C797</accession>
<protein>
    <submittedName>
        <fullName evidence="2">Uncharacterized protein</fullName>
    </submittedName>
</protein>
<organism evidence="2 3">
    <name type="scientific">Cupriavidus pauculus</name>
    <dbReference type="NCBI Taxonomy" id="82633"/>
    <lineage>
        <taxon>Bacteria</taxon>
        <taxon>Pseudomonadati</taxon>
        <taxon>Pseudomonadota</taxon>
        <taxon>Betaproteobacteria</taxon>
        <taxon>Burkholderiales</taxon>
        <taxon>Burkholderiaceae</taxon>
        <taxon>Cupriavidus</taxon>
    </lineage>
</organism>
<feature type="coiled-coil region" evidence="1">
    <location>
        <begin position="73"/>
        <end position="100"/>
    </location>
</feature>
<dbReference type="EMBL" id="PJRP01000013">
    <property type="protein sequence ID" value="PLP98095.1"/>
    <property type="molecule type" value="Genomic_DNA"/>
</dbReference>
<dbReference type="AlphaFoldDB" id="A0A2N5C797"/>
<dbReference type="Gene3D" id="3.90.20.10">
    <property type="match status" value="1"/>
</dbReference>
<evidence type="ECO:0000313" key="3">
    <source>
        <dbReference type="Proteomes" id="UP000234341"/>
    </source>
</evidence>
<gene>
    <name evidence="2" type="ORF">CYJ10_23500</name>
</gene>